<proteinExistence type="predicted"/>
<evidence type="ECO:0008006" key="3">
    <source>
        <dbReference type="Google" id="ProtNLM"/>
    </source>
</evidence>
<dbReference type="Pfam" id="PF10139">
    <property type="entry name" value="Virul_Fac"/>
    <property type="match status" value="2"/>
</dbReference>
<name>A0A3N5EAA6_9ENTR</name>
<accession>A0A3N5EAA6</accession>
<evidence type="ECO:0000313" key="2">
    <source>
        <dbReference type="Proteomes" id="UP000268615"/>
    </source>
</evidence>
<comment type="caution">
    <text evidence="1">The sequence shown here is derived from an EMBL/GenBank/DDBJ whole genome shotgun (WGS) entry which is preliminary data.</text>
</comment>
<dbReference type="EMBL" id="RPOH01000021">
    <property type="protein sequence ID" value="RPH29243.1"/>
    <property type="molecule type" value="Genomic_DNA"/>
</dbReference>
<dbReference type="RefSeq" id="WP_124023314.1">
    <property type="nucleotide sequence ID" value="NZ_RPOH01000021.1"/>
</dbReference>
<sequence>MSYSVAEFNQLIDWVNNTRTHSHRLNLEADGILARIIPLCYRQRQIQAMSEAPVTFGLYGNSVAGKNHLLKMILAEGSEEINMQLGENTLNYLRHINPDNRPSSMAIRFTSAQPPTVENFPLQLTLFSESELAQRLIRQYHSSAHPHVVCGNTISAMVAELQSRSRPQPEAGLTREQMSSVLLCYHQVVGSLHRLDDSLVYQLSDLAPRLRLADRARLLSLFWGEYAVFTTQWQQMAQTLRYLGHASRLLAPTSLIVDNLLQPNKDFLFEEGERDRGQNNDVIVCPLIPGEKQAPMSIAQQDLARICAEICFMLAPKASLKAVDIVDIPDSLLHYYQDRLQPDTLLICNACEDIQQLLPTARMLAEWVKQTQSQHQRSLPRLVWAITPFDLRFTQGNHTSNAIQRFISLSGISWGTLQVFDRRDTASLNEWLSAVIGSSSHAERVIALQDDLREQVRALFGRFHQQTTSDSDSMRKQAEGMIRTLQAQAEKHGELIDQLTLSRDIIQQCWLQAQPKEGEQPAALMPSIDLFDDSQSGDPTEKQEKSFATKVFSLWVNHLFRLSQQPMGPAFSWLQQRQFQTLCAILLDTAYRLELPQTLEKSLAPYSDNAAMAITHAGNVISDFISWLGYDSVAQEQRPLSKICKGAPIFTPAQQADIHHRLTRLGNNMLQDNARYIFDWMVALLTRAVENAEVGVVNGLNEEQSATLQGLLKR</sequence>
<protein>
    <recommendedName>
        <fullName evidence="3">Virulence factor</fullName>
    </recommendedName>
</protein>
<dbReference type="PIRSF" id="PIRSF034586">
    <property type="entry name" value="Vir_effector_SfrC"/>
    <property type="match status" value="1"/>
</dbReference>
<dbReference type="InterPro" id="IPR017030">
    <property type="entry name" value="Vir_effector_SfrC"/>
</dbReference>
<dbReference type="OrthoDB" id="1060501at2"/>
<keyword evidence="2" id="KW-1185">Reference proteome</keyword>
<dbReference type="Proteomes" id="UP000268615">
    <property type="component" value="Unassembled WGS sequence"/>
</dbReference>
<gene>
    <name evidence="1" type="ORF">EHN07_06220</name>
</gene>
<reference evidence="1 2" key="1">
    <citation type="submission" date="2018-11" db="EMBL/GenBank/DDBJ databases">
        <title>Draft genome sequence of Buttiauxella warmboldiae CCUG 35512.</title>
        <authorList>
            <person name="Salva-Serra F."/>
            <person name="Marathe N."/>
            <person name="Moore E."/>
            <person name="Svensson L."/>
            <person name="Engstrom-Jakobsson H."/>
        </authorList>
    </citation>
    <scope>NUCLEOTIDE SEQUENCE [LARGE SCALE GENOMIC DNA]</scope>
    <source>
        <strain evidence="1 2">CCUG 35512</strain>
    </source>
</reference>
<organism evidence="1 2">
    <name type="scientific">Buttiauxella warmboldiae</name>
    <dbReference type="NCBI Taxonomy" id="82993"/>
    <lineage>
        <taxon>Bacteria</taxon>
        <taxon>Pseudomonadati</taxon>
        <taxon>Pseudomonadota</taxon>
        <taxon>Gammaproteobacteria</taxon>
        <taxon>Enterobacterales</taxon>
        <taxon>Enterobacteriaceae</taxon>
        <taxon>Buttiauxella</taxon>
    </lineage>
</organism>
<dbReference type="AlphaFoldDB" id="A0A3N5EAA6"/>
<evidence type="ECO:0000313" key="1">
    <source>
        <dbReference type="EMBL" id="RPH29243.1"/>
    </source>
</evidence>